<comment type="caution">
    <text evidence="1">The sequence shown here is derived from an EMBL/GenBank/DDBJ whole genome shotgun (WGS) entry which is preliminary data.</text>
</comment>
<keyword evidence="2" id="KW-1185">Reference proteome</keyword>
<accession>A1ZVA4</accession>
<evidence type="ECO:0000313" key="1">
    <source>
        <dbReference type="EMBL" id="EAY25602.1"/>
    </source>
</evidence>
<dbReference type="EMBL" id="AAWS01000045">
    <property type="protein sequence ID" value="EAY25602.1"/>
    <property type="molecule type" value="Genomic_DNA"/>
</dbReference>
<dbReference type="OrthoDB" id="2590988at2"/>
<reference evidence="1 2" key="1">
    <citation type="submission" date="2007-01" db="EMBL/GenBank/DDBJ databases">
        <authorList>
            <person name="Haygood M."/>
            <person name="Podell S."/>
            <person name="Anderson C."/>
            <person name="Hopkinson B."/>
            <person name="Roe K."/>
            <person name="Barbeau K."/>
            <person name="Gaasterland T."/>
            <person name="Ferriera S."/>
            <person name="Johnson J."/>
            <person name="Kravitz S."/>
            <person name="Beeson K."/>
            <person name="Sutton G."/>
            <person name="Rogers Y.-H."/>
            <person name="Friedman R."/>
            <person name="Frazier M."/>
            <person name="Venter J.C."/>
        </authorList>
    </citation>
    <scope>NUCLEOTIDE SEQUENCE [LARGE SCALE GENOMIC DNA]</scope>
    <source>
        <strain evidence="1 2">ATCC 23134</strain>
    </source>
</reference>
<protein>
    <submittedName>
        <fullName evidence="1">Uncharacterized protein</fullName>
    </submittedName>
</protein>
<gene>
    <name evidence="1" type="ORF">M23134_07253</name>
</gene>
<evidence type="ECO:0000313" key="2">
    <source>
        <dbReference type="Proteomes" id="UP000004095"/>
    </source>
</evidence>
<dbReference type="Proteomes" id="UP000004095">
    <property type="component" value="Unassembled WGS sequence"/>
</dbReference>
<name>A1ZVA4_MICM2</name>
<dbReference type="AlphaFoldDB" id="A1ZVA4"/>
<sequence length="228" mass="26917">MDFEIKTKELENNYLKDRKGKKEFRHTTNKNFKLLPFVTKDSKIRGEKNSVKKDLTAFQGIASECYRMIHNQEKPDKKLLYKEEIIDKVLTKSQVKAEDKPQIETILNKVAFDTQGNLFIFDERIFSYINFQKPTGILENISLFFYTIFFDEKLKSKASKKTSQKSVSNIYYQLILSSLPEVKSNKNNHKGFDIYQNFVPEITEMFRQDLAFMLEDKSFFIAYSCFAH</sequence>
<organism evidence="1 2">
    <name type="scientific">Microscilla marina ATCC 23134</name>
    <dbReference type="NCBI Taxonomy" id="313606"/>
    <lineage>
        <taxon>Bacteria</taxon>
        <taxon>Pseudomonadati</taxon>
        <taxon>Bacteroidota</taxon>
        <taxon>Cytophagia</taxon>
        <taxon>Cytophagales</taxon>
        <taxon>Microscillaceae</taxon>
        <taxon>Microscilla</taxon>
    </lineage>
</organism>
<dbReference type="RefSeq" id="WP_002702343.1">
    <property type="nucleotide sequence ID" value="NZ_AAWS01000045.1"/>
</dbReference>
<proteinExistence type="predicted"/>